<dbReference type="AlphaFoldDB" id="A0A0L0DUG3"/>
<dbReference type="GO" id="GO:0005524">
    <property type="term" value="F:ATP binding"/>
    <property type="evidence" value="ECO:0007669"/>
    <property type="project" value="UniProtKB-KW"/>
</dbReference>
<dbReference type="OrthoDB" id="197206at2759"/>
<evidence type="ECO:0000256" key="8">
    <source>
        <dbReference type="ARBA" id="ARBA00023146"/>
    </source>
</evidence>
<evidence type="ECO:0000256" key="5">
    <source>
        <dbReference type="ARBA" id="ARBA00022741"/>
    </source>
</evidence>
<dbReference type="NCBIfam" id="NF006330">
    <property type="entry name" value="PRK08560.1"/>
    <property type="match status" value="1"/>
</dbReference>
<dbReference type="PANTHER" id="PTHR46264">
    <property type="entry name" value="TYROSINE-TRNA LIGASE"/>
    <property type="match status" value="1"/>
</dbReference>
<dbReference type="Proteomes" id="UP000054408">
    <property type="component" value="Unassembled WGS sequence"/>
</dbReference>
<dbReference type="eggNOG" id="KOG2144">
    <property type="taxonomic scope" value="Eukaryota"/>
</dbReference>
<dbReference type="PANTHER" id="PTHR46264:SF4">
    <property type="entry name" value="TYROSINE--TRNA LIGASE, CYTOPLASMIC"/>
    <property type="match status" value="1"/>
</dbReference>
<dbReference type="InterPro" id="IPR002305">
    <property type="entry name" value="aa-tRNA-synth_Ic"/>
</dbReference>
<comment type="function">
    <text evidence="1">Catalyzes the attachment of tyrosine to tRNA(Tyr) in a two-step reaction: tyrosine is first activated by ATP to form Tyr-AMP and then transferred to the acceptor end of tRNA(Tyr).</text>
</comment>
<dbReference type="EMBL" id="GL349495">
    <property type="protein sequence ID" value="KNC55088.1"/>
    <property type="molecule type" value="Genomic_DNA"/>
</dbReference>
<dbReference type="Pfam" id="PF00579">
    <property type="entry name" value="tRNA-synt_1b"/>
    <property type="match status" value="1"/>
</dbReference>
<dbReference type="STRING" id="461836.A0A0L0DUG3"/>
<evidence type="ECO:0000256" key="4">
    <source>
        <dbReference type="ARBA" id="ARBA00022598"/>
    </source>
</evidence>
<evidence type="ECO:0000256" key="7">
    <source>
        <dbReference type="ARBA" id="ARBA00022917"/>
    </source>
</evidence>
<dbReference type="SUPFAM" id="SSF52374">
    <property type="entry name" value="Nucleotidylyl transferase"/>
    <property type="match status" value="1"/>
</dbReference>
<dbReference type="InterPro" id="IPR023617">
    <property type="entry name" value="Tyr-tRNA-ligase_arc/euk-type"/>
</dbReference>
<dbReference type="InterPro" id="IPR050489">
    <property type="entry name" value="Tyr-tRNA_synthase"/>
</dbReference>
<protein>
    <recommendedName>
        <fullName evidence="3">tyrosine--tRNA ligase</fullName>
        <ecNumber evidence="3">6.1.1.1</ecNumber>
    </recommendedName>
    <alternativeName>
        <fullName evidence="9">Tyrosyl-tRNA synthetase</fullName>
    </alternativeName>
</protein>
<keyword evidence="4 11" id="KW-0436">Ligase</keyword>
<keyword evidence="5 11" id="KW-0547">Nucleotide-binding</keyword>
<evidence type="ECO:0000256" key="3">
    <source>
        <dbReference type="ARBA" id="ARBA00013160"/>
    </source>
</evidence>
<dbReference type="Gene3D" id="3.40.50.620">
    <property type="entry name" value="HUPs"/>
    <property type="match status" value="2"/>
</dbReference>
<keyword evidence="8 11" id="KW-0030">Aminoacyl-tRNA synthetase</keyword>
<keyword evidence="7 11" id="KW-0648">Protein biosynthesis</keyword>
<name>A0A0L0DUG3_THETB</name>
<comment type="similarity">
    <text evidence="2 11">Belongs to the class-I aminoacyl-tRNA synthetase family.</text>
</comment>
<dbReference type="GO" id="GO:0004831">
    <property type="term" value="F:tyrosine-tRNA ligase activity"/>
    <property type="evidence" value="ECO:0007669"/>
    <property type="project" value="UniProtKB-EC"/>
</dbReference>
<comment type="catalytic activity">
    <reaction evidence="10">
        <text>tRNA(Tyr) + L-tyrosine + ATP = L-tyrosyl-tRNA(Tyr) + AMP + diphosphate + H(+)</text>
        <dbReference type="Rhea" id="RHEA:10220"/>
        <dbReference type="Rhea" id="RHEA-COMP:9706"/>
        <dbReference type="Rhea" id="RHEA-COMP:9707"/>
        <dbReference type="ChEBI" id="CHEBI:15378"/>
        <dbReference type="ChEBI" id="CHEBI:30616"/>
        <dbReference type="ChEBI" id="CHEBI:33019"/>
        <dbReference type="ChEBI" id="CHEBI:58315"/>
        <dbReference type="ChEBI" id="CHEBI:78442"/>
        <dbReference type="ChEBI" id="CHEBI:78536"/>
        <dbReference type="ChEBI" id="CHEBI:456215"/>
        <dbReference type="EC" id="6.1.1.1"/>
    </reaction>
</comment>
<evidence type="ECO:0000256" key="6">
    <source>
        <dbReference type="ARBA" id="ARBA00022840"/>
    </source>
</evidence>
<evidence type="ECO:0000256" key="1">
    <source>
        <dbReference type="ARBA" id="ARBA00002025"/>
    </source>
</evidence>
<organism evidence="12 13">
    <name type="scientific">Thecamonas trahens ATCC 50062</name>
    <dbReference type="NCBI Taxonomy" id="461836"/>
    <lineage>
        <taxon>Eukaryota</taxon>
        <taxon>Apusozoa</taxon>
        <taxon>Apusomonadida</taxon>
        <taxon>Apusomonadidae</taxon>
        <taxon>Thecamonas</taxon>
    </lineage>
</organism>
<dbReference type="FunFam" id="3.40.50.620:FF:000085">
    <property type="entry name" value="Tyrosine--tRNA ligase 1 cytoplasmic"/>
    <property type="match status" value="1"/>
</dbReference>
<dbReference type="GO" id="GO:0006437">
    <property type="term" value="P:tyrosyl-tRNA aminoacylation"/>
    <property type="evidence" value="ECO:0007669"/>
    <property type="project" value="TreeGrafter"/>
</dbReference>
<dbReference type="RefSeq" id="XP_013753272.1">
    <property type="nucleotide sequence ID" value="XM_013897818.1"/>
</dbReference>
<dbReference type="GO" id="GO:0005737">
    <property type="term" value="C:cytoplasm"/>
    <property type="evidence" value="ECO:0007669"/>
    <property type="project" value="TreeGrafter"/>
</dbReference>
<dbReference type="PIRSF" id="PIRSF006588">
    <property type="entry name" value="TyrRS_arch_euk"/>
    <property type="match status" value="1"/>
</dbReference>
<sequence>MSVATELSRSTLAAEADGRRIPWPHKRNLAHSTWIRHAADAADASSAVAGPSTTMTLEERMATIASVGEEINSAERLEELLGRKAKPRCYDGFEPSGRMHIAQGILKAINVNKLTSSGCEFVFWVADWFALLNNKMGGDLKRIRVVGKYMIEVWKACGMDMTNVKFLWCADSINERPDEYWRMVMDIARSFTISRIKRCGQIMGRSEGDDQPASQIFYPAMQAADIFFLGADICQLGMDQRKVNMLAIDYANKIGVPPPVVVSHHMIMGLTGEKMSKSDPNSAIFMEDDTAAIRKKIKAAFCEIGNIEKNPVLEYCKYIIYPAGVVLTIDGEEFATYDAVEAAFLDGSLHPGALKPAVADAIDSLVEPVRQHFRKDPVARELLKKVQSFKVTK</sequence>
<evidence type="ECO:0000256" key="2">
    <source>
        <dbReference type="ARBA" id="ARBA00005594"/>
    </source>
</evidence>
<evidence type="ECO:0000313" key="13">
    <source>
        <dbReference type="Proteomes" id="UP000054408"/>
    </source>
</evidence>
<evidence type="ECO:0000313" key="12">
    <source>
        <dbReference type="EMBL" id="KNC55088.1"/>
    </source>
</evidence>
<dbReference type="OMA" id="RKIHMLA"/>
<evidence type="ECO:0000256" key="9">
    <source>
        <dbReference type="ARBA" id="ARBA00033323"/>
    </source>
</evidence>
<reference evidence="12 13" key="1">
    <citation type="submission" date="2010-05" db="EMBL/GenBank/DDBJ databases">
        <title>The Genome Sequence of Thecamonas trahens ATCC 50062.</title>
        <authorList>
            <consortium name="The Broad Institute Genome Sequencing Platform"/>
            <person name="Russ C."/>
            <person name="Cuomo C."/>
            <person name="Shea T."/>
            <person name="Young S.K."/>
            <person name="Zeng Q."/>
            <person name="Koehrsen M."/>
            <person name="Haas B."/>
            <person name="Borodovsky M."/>
            <person name="Guigo R."/>
            <person name="Alvarado L."/>
            <person name="Berlin A."/>
            <person name="Bochicchio J."/>
            <person name="Borenstein D."/>
            <person name="Chapman S."/>
            <person name="Chen Z."/>
            <person name="Freedman E."/>
            <person name="Gellesch M."/>
            <person name="Goldberg J."/>
            <person name="Griggs A."/>
            <person name="Gujja S."/>
            <person name="Heilman E."/>
            <person name="Heiman D."/>
            <person name="Hepburn T."/>
            <person name="Howarth C."/>
            <person name="Jen D."/>
            <person name="Larson L."/>
            <person name="Mehta T."/>
            <person name="Park D."/>
            <person name="Pearson M."/>
            <person name="Roberts A."/>
            <person name="Saif S."/>
            <person name="Shenoy N."/>
            <person name="Sisk P."/>
            <person name="Stolte C."/>
            <person name="Sykes S."/>
            <person name="Thomson T."/>
            <person name="Walk T."/>
            <person name="White J."/>
            <person name="Yandava C."/>
            <person name="Burger G."/>
            <person name="Gray M.W."/>
            <person name="Holland P.W.H."/>
            <person name="King N."/>
            <person name="Lang F.B.F."/>
            <person name="Roger A.J."/>
            <person name="Ruiz-Trillo I."/>
            <person name="Lander E."/>
            <person name="Nusbaum C."/>
        </authorList>
    </citation>
    <scope>NUCLEOTIDE SEQUENCE [LARGE SCALE GENOMIC DNA]</scope>
    <source>
        <strain evidence="12 13">ATCC 50062</strain>
    </source>
</reference>
<dbReference type="EC" id="6.1.1.1" evidence="3"/>
<evidence type="ECO:0000256" key="10">
    <source>
        <dbReference type="ARBA" id="ARBA00048248"/>
    </source>
</evidence>
<gene>
    <name evidence="12" type="ORF">AMSG_10685</name>
</gene>
<dbReference type="GeneID" id="25568851"/>
<accession>A0A0L0DUG3</accession>
<evidence type="ECO:0000256" key="11">
    <source>
        <dbReference type="RuleBase" id="RU363036"/>
    </source>
</evidence>
<proteinExistence type="inferred from homology"/>
<dbReference type="InterPro" id="IPR014729">
    <property type="entry name" value="Rossmann-like_a/b/a_fold"/>
</dbReference>
<keyword evidence="6 11" id="KW-0067">ATP-binding</keyword>
<keyword evidence="13" id="KW-1185">Reference proteome</keyword>